<name>A0A7W9HI98_9PSEU</name>
<gene>
    <name evidence="2" type="ORF">F4560_002423</name>
</gene>
<dbReference type="EMBL" id="JACHMO010000001">
    <property type="protein sequence ID" value="MBB5802655.1"/>
    <property type="molecule type" value="Genomic_DNA"/>
</dbReference>
<dbReference type="Gene3D" id="1.10.287.1060">
    <property type="entry name" value="ESAT-6-like"/>
    <property type="match status" value="1"/>
</dbReference>
<evidence type="ECO:0000313" key="3">
    <source>
        <dbReference type="Proteomes" id="UP000552097"/>
    </source>
</evidence>
<organism evidence="2 3">
    <name type="scientific">Saccharothrix ecbatanensis</name>
    <dbReference type="NCBI Taxonomy" id="1105145"/>
    <lineage>
        <taxon>Bacteria</taxon>
        <taxon>Bacillati</taxon>
        <taxon>Actinomycetota</taxon>
        <taxon>Actinomycetes</taxon>
        <taxon>Pseudonocardiales</taxon>
        <taxon>Pseudonocardiaceae</taxon>
        <taxon>Saccharothrix</taxon>
    </lineage>
</organism>
<dbReference type="Proteomes" id="UP000552097">
    <property type="component" value="Unassembled WGS sequence"/>
</dbReference>
<dbReference type="GO" id="GO:0009306">
    <property type="term" value="P:protein secretion"/>
    <property type="evidence" value="ECO:0007669"/>
    <property type="project" value="InterPro"/>
</dbReference>
<dbReference type="Pfam" id="PF10824">
    <property type="entry name" value="T7SS_ESX_EspC"/>
    <property type="match status" value="1"/>
</dbReference>
<feature type="region of interest" description="Disordered" evidence="1">
    <location>
        <begin position="1"/>
        <end position="20"/>
    </location>
</feature>
<dbReference type="InterPro" id="IPR036689">
    <property type="entry name" value="ESAT-6-like_sf"/>
</dbReference>
<dbReference type="AlphaFoldDB" id="A0A7W9HI98"/>
<proteinExistence type="predicted"/>
<sequence>MTGADAPTTGPSTADAFTVDPEQLRAHARTLAGRADLLSESGTRLPDSLGEQSLGSFAGFLTAGLGGAMATTLDAFGHAASTLDKVSSGLRQAADQYERTDDDSATGLTGIEATMGEGFRW</sequence>
<evidence type="ECO:0000313" key="2">
    <source>
        <dbReference type="EMBL" id="MBB5802655.1"/>
    </source>
</evidence>
<keyword evidence="3" id="KW-1185">Reference proteome</keyword>
<comment type="caution">
    <text evidence="2">The sequence shown here is derived from an EMBL/GenBank/DDBJ whole genome shotgun (WGS) entry which is preliminary data.</text>
</comment>
<reference evidence="2 3" key="1">
    <citation type="submission" date="2020-08" db="EMBL/GenBank/DDBJ databases">
        <title>Sequencing the genomes of 1000 actinobacteria strains.</title>
        <authorList>
            <person name="Klenk H.-P."/>
        </authorList>
    </citation>
    <scope>NUCLEOTIDE SEQUENCE [LARGE SCALE GENOMIC DNA]</scope>
    <source>
        <strain evidence="2 3">DSM 45486</strain>
    </source>
</reference>
<dbReference type="InterPro" id="IPR022536">
    <property type="entry name" value="EspC"/>
</dbReference>
<dbReference type="RefSeq" id="WP_184919491.1">
    <property type="nucleotide sequence ID" value="NZ_JACHMO010000001.1"/>
</dbReference>
<protein>
    <submittedName>
        <fullName evidence="2">Uncharacterized protein YukE</fullName>
    </submittedName>
</protein>
<feature type="region of interest" description="Disordered" evidence="1">
    <location>
        <begin position="97"/>
        <end position="121"/>
    </location>
</feature>
<accession>A0A7W9HI98</accession>
<evidence type="ECO:0000256" key="1">
    <source>
        <dbReference type="SAM" id="MobiDB-lite"/>
    </source>
</evidence>
<dbReference type="SUPFAM" id="SSF140453">
    <property type="entry name" value="EsxAB dimer-like"/>
    <property type="match status" value="1"/>
</dbReference>